<dbReference type="Proteomes" id="UP000614047">
    <property type="component" value="Unassembled WGS sequence"/>
</dbReference>
<accession>A0A931GK11</accession>
<dbReference type="EMBL" id="JADOUA010000001">
    <property type="protein sequence ID" value="MBG6085911.1"/>
    <property type="molecule type" value="Genomic_DNA"/>
</dbReference>
<organism evidence="1 2">
    <name type="scientific">Actinomadura viridis</name>
    <dbReference type="NCBI Taxonomy" id="58110"/>
    <lineage>
        <taxon>Bacteria</taxon>
        <taxon>Bacillati</taxon>
        <taxon>Actinomycetota</taxon>
        <taxon>Actinomycetes</taxon>
        <taxon>Streptosporangiales</taxon>
        <taxon>Thermomonosporaceae</taxon>
        <taxon>Actinomadura</taxon>
    </lineage>
</organism>
<keyword evidence="2" id="KW-1185">Reference proteome</keyword>
<dbReference type="AlphaFoldDB" id="A0A931GK11"/>
<evidence type="ECO:0000313" key="1">
    <source>
        <dbReference type="EMBL" id="MBG6085911.1"/>
    </source>
</evidence>
<dbReference type="RefSeq" id="WP_197008978.1">
    <property type="nucleotide sequence ID" value="NZ_BAABES010000014.1"/>
</dbReference>
<reference evidence="1" key="1">
    <citation type="submission" date="2020-11" db="EMBL/GenBank/DDBJ databases">
        <title>Sequencing the genomes of 1000 actinobacteria strains.</title>
        <authorList>
            <person name="Klenk H.-P."/>
        </authorList>
    </citation>
    <scope>NUCLEOTIDE SEQUENCE</scope>
    <source>
        <strain evidence="1">DSM 43175</strain>
    </source>
</reference>
<protein>
    <submittedName>
        <fullName evidence="1">Uncharacterized protein</fullName>
    </submittedName>
</protein>
<proteinExistence type="predicted"/>
<dbReference type="Pfam" id="PF19375">
    <property type="entry name" value="DurN"/>
    <property type="match status" value="1"/>
</dbReference>
<sequence>MKTGPKPLSDLTKHRGIETIRQIQHLMLLCSLLPPGGKLHEILRLALSVHDENLPAHVSPVRDLHPQATKDWLESIWDRADISDEERELVVWQSDKPNMDAAAEELQRIERLLGIRLATEIVK</sequence>
<evidence type="ECO:0000313" key="2">
    <source>
        <dbReference type="Proteomes" id="UP000614047"/>
    </source>
</evidence>
<name>A0A931GK11_9ACTN</name>
<comment type="caution">
    <text evidence="1">The sequence shown here is derived from an EMBL/GenBank/DDBJ whole genome shotgun (WGS) entry which is preliminary data.</text>
</comment>
<gene>
    <name evidence="1" type="ORF">IW256_000024</name>
</gene>
<dbReference type="InterPro" id="IPR045994">
    <property type="entry name" value="DurN"/>
</dbReference>